<dbReference type="EMBL" id="MJBI02000013">
    <property type="protein sequence ID" value="RAI78968.1"/>
    <property type="molecule type" value="Genomic_DNA"/>
</dbReference>
<dbReference type="GO" id="GO:0006351">
    <property type="term" value="P:DNA-templated transcription"/>
    <property type="evidence" value="ECO:0007669"/>
    <property type="project" value="UniProtKB-UniRule"/>
</dbReference>
<protein>
    <recommendedName>
        <fullName evidence="7 9">DNA-directed RNA polymerase subunit beta</fullName>
        <shortName evidence="7">RNAP subunit beta</shortName>
        <ecNumber evidence="7 9">2.7.7.6</ecNumber>
    </recommendedName>
    <alternativeName>
        <fullName evidence="7">RNA polymerase subunit beta</fullName>
    </alternativeName>
    <alternativeName>
        <fullName evidence="7">Transcriptase subunit beta</fullName>
    </alternativeName>
</protein>
<evidence type="ECO:0000256" key="9">
    <source>
        <dbReference type="RuleBase" id="RU363031"/>
    </source>
</evidence>
<keyword evidence="17" id="KW-1185">Reference proteome</keyword>
<dbReference type="NCBIfam" id="TIGR02013">
    <property type="entry name" value="rpoB"/>
    <property type="match status" value="1"/>
</dbReference>
<keyword evidence="2 7" id="KW-0240">DNA-directed RNA polymerase</keyword>
<dbReference type="Gene3D" id="2.30.150.10">
    <property type="entry name" value="DNA-directed RNA polymerase, beta subunit, external 1 domain"/>
    <property type="match status" value="1"/>
</dbReference>
<dbReference type="NCBIfam" id="NF001616">
    <property type="entry name" value="PRK00405.1"/>
    <property type="match status" value="1"/>
</dbReference>
<feature type="domain" description="RNA polymerase Rpb2" evidence="12">
    <location>
        <begin position="140"/>
        <end position="289"/>
    </location>
</feature>
<feature type="domain" description="RNA polymerase Rpb2" evidence="14">
    <location>
        <begin position="468"/>
        <end position="536"/>
    </location>
</feature>
<sequence>MTGQLIQYGRHRQRRSYARISEILELPNLIEIQTKSYEWFLEEGLIEMFRDISPIEDFTGNLSLEFVDYKLGEPKYDLDEAKNRDATYSAPLRVKVRLIIKETGEVKEQEVFMGDFPLMTDTGTFVINGAERVIVSQLVRSPSVYFNDKVDKNGKVSFGATVIPNRGAWLEYETDAKDVVFVRIDRTRKLPITVLLRALGFSSDQEIIDLLGDNEYLRNALDKDNTESTEAALLEIYERLRPGEPPTVENAKSLLYSRFFDPKRYDLASVGRYKMNKKLHLKHRLFNQTLAEPIVDVETGEIVAEEGTLLDRRNLDQILDVLENNANQKVFTLENGLLDEPIEIQSVKVYVPGDEEKRTTTIIGNAFPDEEVKCITPADILSSVSYFFNLLAGVGFTDDIDHLGNRRLRSVGELLQNQFRIGLSRMERVVRERMSLQDTESVTPQQLINIRPVIASIKEFFGSSQLSQFMDQANPLAELTHKRRLSALGPGGLTRERAGMEVRDVHYSHYGRMCPIETPEGPNIGLINSLSSYARVNEFGFIETPYRKVDIETNTVTSQIDYLTADEEDAYVVAQANSRLDDNGKFLDDEVVCRFRGDNTVMARERMDYMDVSPKQVVSAATACIPFLENDDSNRALMGANMQRQAVPLMNPEAPFVGTGMEHVAARDSGAAVVAKYKGRVEHVEARQIKVRRIVEEGGKEIETDLDVYKLAKFARSNSGTCYNQRPIVEAGDIVTKGEILADGPSMELGEMALGRNVVVGFMTWDGYNYEDAVIMSERLVKDDVYTSIHIEEYESEARDTKLGPEEITRDIPNVSDNALKNLDDRGIIFVGAEVRDGDILVGKVTPKGVTELTAEERLLHAIFGEKAREVRDTSLRVPHGADGIVLDVKVFNREDGDELPPGVNQLVRVYIVQKRKIHVGDKMCGRHGNKGVISRILPEEDMPFMPDGTPIDIMLNPLGVPSRMNIGQVLELHLGMAAKNLGLHVASPVFDGANDEDVWSTIEEAGMARDGKTVLYDGRTGEPFDNRVSVGVMYMLKLAHMVDDKLHARSTGPYSLVTQQPLGGKAQFGGQRFGEMEVWALEAYGAAYTLQEILTYKSDDTVGRVKTYEAIVKGENIPRPGVPESFRVLMKELQSLGLDVKVMDNKDEEIEMRDLEDDDFIDSKINLAKAPTPEAEITE</sequence>
<evidence type="ECO:0000313" key="16">
    <source>
        <dbReference type="EMBL" id="RAI78968.1"/>
    </source>
</evidence>
<dbReference type="PROSITE" id="PS01166">
    <property type="entry name" value="RNA_POL_BETA"/>
    <property type="match status" value="1"/>
</dbReference>
<dbReference type="Pfam" id="PF04563">
    <property type="entry name" value="RNA_pol_Rpb2_1"/>
    <property type="match status" value="1"/>
</dbReference>
<dbReference type="Pfam" id="PF00562">
    <property type="entry name" value="RNA_pol_Rpb2_6"/>
    <property type="match status" value="1"/>
</dbReference>
<dbReference type="InterPro" id="IPR007121">
    <property type="entry name" value="RNA_pol_bsu_CS"/>
</dbReference>
<dbReference type="RefSeq" id="WP_099577360.1">
    <property type="nucleotide sequence ID" value="NZ_MJBI02000013.1"/>
</dbReference>
<dbReference type="InterPro" id="IPR037034">
    <property type="entry name" value="RNA_pol_Rpb2_2_sf"/>
</dbReference>
<evidence type="ECO:0000259" key="13">
    <source>
        <dbReference type="Pfam" id="PF04563"/>
    </source>
</evidence>
<evidence type="ECO:0000256" key="4">
    <source>
        <dbReference type="ARBA" id="ARBA00022695"/>
    </source>
</evidence>
<dbReference type="InterPro" id="IPR007644">
    <property type="entry name" value="RNA_pol_bsu_protrusion"/>
</dbReference>
<dbReference type="AlphaFoldDB" id="A0A2G5NUA4"/>
<proteinExistence type="inferred from homology"/>
<evidence type="ECO:0000256" key="3">
    <source>
        <dbReference type="ARBA" id="ARBA00022679"/>
    </source>
</evidence>
<evidence type="ECO:0000259" key="11">
    <source>
        <dbReference type="Pfam" id="PF04560"/>
    </source>
</evidence>
<evidence type="ECO:0000259" key="12">
    <source>
        <dbReference type="Pfam" id="PF04561"/>
    </source>
</evidence>
<feature type="domain" description="RNA polymerase Rpb2" evidence="11">
    <location>
        <begin position="1070"/>
        <end position="1145"/>
    </location>
</feature>
<dbReference type="Gene3D" id="3.90.1110.10">
    <property type="entry name" value="RNA polymerase Rpb2, domain 2"/>
    <property type="match status" value="1"/>
</dbReference>
<dbReference type="FunFam" id="3.90.1800.10:FF:000001">
    <property type="entry name" value="DNA-directed RNA polymerase subunit beta"/>
    <property type="match status" value="1"/>
</dbReference>
<feature type="domain" description="RNA polymerase beta subunit protrusion" evidence="13">
    <location>
        <begin position="28"/>
        <end position="453"/>
    </location>
</feature>
<evidence type="ECO:0000256" key="8">
    <source>
        <dbReference type="RuleBase" id="RU000434"/>
    </source>
</evidence>
<dbReference type="Gene3D" id="2.40.270.10">
    <property type="entry name" value="DNA-directed RNA polymerase, subunit 2, domain 6"/>
    <property type="match status" value="1"/>
</dbReference>
<dbReference type="GO" id="GO:0000428">
    <property type="term" value="C:DNA-directed RNA polymerase complex"/>
    <property type="evidence" value="ECO:0007669"/>
    <property type="project" value="UniProtKB-KW"/>
</dbReference>
<evidence type="ECO:0000256" key="5">
    <source>
        <dbReference type="ARBA" id="ARBA00023163"/>
    </source>
</evidence>
<comment type="similarity">
    <text evidence="7 8">Belongs to the RNA polymerase beta chain family.</text>
</comment>
<evidence type="ECO:0000259" key="15">
    <source>
        <dbReference type="Pfam" id="PF10385"/>
    </source>
</evidence>
<dbReference type="InterPro" id="IPR007120">
    <property type="entry name" value="DNA-dir_RNAP_su2_dom"/>
</dbReference>
<evidence type="ECO:0000256" key="6">
    <source>
        <dbReference type="ARBA" id="ARBA00048552"/>
    </source>
</evidence>
<dbReference type="Gene3D" id="3.90.1100.10">
    <property type="match status" value="2"/>
</dbReference>
<dbReference type="InterPro" id="IPR014724">
    <property type="entry name" value="RNA_pol_RPB2_OB-fold"/>
</dbReference>
<dbReference type="Gene3D" id="2.40.50.100">
    <property type="match status" value="1"/>
</dbReference>
<dbReference type="InterPro" id="IPR037033">
    <property type="entry name" value="DNA-dir_RNAP_su2_hyb_sf"/>
</dbReference>
<dbReference type="Pfam" id="PF10385">
    <property type="entry name" value="RNA_pol_Rpb2_45"/>
    <property type="match status" value="1"/>
</dbReference>
<dbReference type="InterPro" id="IPR015712">
    <property type="entry name" value="DNA-dir_RNA_pol_su2"/>
</dbReference>
<dbReference type="Gene3D" id="3.90.1800.10">
    <property type="entry name" value="RNA polymerase alpha subunit dimerisation domain"/>
    <property type="match status" value="1"/>
</dbReference>
<dbReference type="PANTHER" id="PTHR20856">
    <property type="entry name" value="DNA-DIRECTED RNA POLYMERASE I SUBUNIT 2"/>
    <property type="match status" value="1"/>
</dbReference>
<evidence type="ECO:0000256" key="1">
    <source>
        <dbReference type="ARBA" id="ARBA00004026"/>
    </source>
</evidence>
<dbReference type="GO" id="GO:0003899">
    <property type="term" value="F:DNA-directed RNA polymerase activity"/>
    <property type="evidence" value="ECO:0007669"/>
    <property type="project" value="UniProtKB-UniRule"/>
</dbReference>
<dbReference type="InterPro" id="IPR010243">
    <property type="entry name" value="RNA_pol_bsu_bac"/>
</dbReference>
<dbReference type="EC" id="2.7.7.6" evidence="7 9"/>
<dbReference type="InterPro" id="IPR007641">
    <property type="entry name" value="RNA_pol_Rpb2_7"/>
</dbReference>
<keyword evidence="4 7" id="KW-0548">Nucleotidyltransferase</keyword>
<dbReference type="InterPro" id="IPR007642">
    <property type="entry name" value="RNA_pol_Rpb2_2"/>
</dbReference>
<evidence type="ECO:0000256" key="2">
    <source>
        <dbReference type="ARBA" id="ARBA00022478"/>
    </source>
</evidence>
<feature type="domain" description="DNA-directed RNA polymerase subunit 2 hybrid-binding" evidence="10">
    <location>
        <begin position="674"/>
        <end position="1068"/>
    </location>
</feature>
<evidence type="ECO:0000313" key="17">
    <source>
        <dbReference type="Proteomes" id="UP000229523"/>
    </source>
</evidence>
<keyword evidence="5 7" id="KW-0804">Transcription</keyword>
<reference evidence="16 17" key="1">
    <citation type="journal article" date="2018" name="Front. Microbiol.">
        <title>Description and Comparative Genomics of Macrococcus caseolyticus subsp. hominis subsp. nov., Macrococcus goetzii sp. nov., Macrococcus epidermidis sp. nov., and Macrococcus bohemicus sp. nov., Novel Macrococci From Human Clinical Material With Virulence Potential and Suspected Uptake of Foreign DNA by Natural Transformation.</title>
        <authorList>
            <person name="Maslanova I."/>
            <person name="Wertheimer Z."/>
            <person name="Sedlacek I."/>
            <person name="Svec P."/>
            <person name="Indrakova A."/>
            <person name="Kovarovic V."/>
            <person name="Schumann P."/>
            <person name="Sproer C."/>
            <person name="Kralova S."/>
            <person name="Sedo O."/>
            <person name="Kristofova L."/>
            <person name="Vrbovska V."/>
            <person name="Fuzik T."/>
            <person name="Petras P."/>
            <person name="Zdrahal Z."/>
            <person name="Ruzickova V."/>
            <person name="Doskar J."/>
            <person name="Pantucek R."/>
        </authorList>
    </citation>
    <scope>NUCLEOTIDE SEQUENCE [LARGE SCALE GENOMIC DNA]</scope>
    <source>
        <strain evidence="16 17">CCM 4927</strain>
    </source>
</reference>
<dbReference type="GO" id="GO:0003677">
    <property type="term" value="F:DNA binding"/>
    <property type="evidence" value="ECO:0007669"/>
    <property type="project" value="UniProtKB-UniRule"/>
</dbReference>
<dbReference type="InterPro" id="IPR042107">
    <property type="entry name" value="DNA-dir_RNA_pol_bsu_ext_1_sf"/>
</dbReference>
<comment type="subunit">
    <text evidence="7 9">The RNAP catalytic core consists of 2 alpha, 1 beta, 1 beta' and 1 omega subunit. When a sigma factor is associated with the core the holoenzyme is formed, which can initiate transcription.</text>
</comment>
<dbReference type="Gene3D" id="2.40.50.150">
    <property type="match status" value="1"/>
</dbReference>
<evidence type="ECO:0000256" key="7">
    <source>
        <dbReference type="HAMAP-Rule" id="MF_01321"/>
    </source>
</evidence>
<evidence type="ECO:0000259" key="10">
    <source>
        <dbReference type="Pfam" id="PF00562"/>
    </source>
</evidence>
<gene>
    <name evidence="7 16" type="primary">rpoB</name>
    <name evidence="16" type="ORF">BFS35_013235</name>
</gene>
<dbReference type="InterPro" id="IPR007645">
    <property type="entry name" value="RNA_pol_Rpb2_3"/>
</dbReference>
<feature type="domain" description="RNA polymerase Rpb2" evidence="12">
    <location>
        <begin position="370"/>
        <end position="409"/>
    </location>
</feature>
<comment type="function">
    <text evidence="1 7 9">DNA-dependent RNA polymerase catalyzes the transcription of DNA into RNA using the four ribonucleoside triphosphates as substrates.</text>
</comment>
<evidence type="ECO:0000259" key="14">
    <source>
        <dbReference type="Pfam" id="PF04565"/>
    </source>
</evidence>
<name>A0A2G5NUA4_9STAP</name>
<dbReference type="HAMAP" id="MF_01321">
    <property type="entry name" value="RNApol_bact_RpoB"/>
    <property type="match status" value="1"/>
</dbReference>
<feature type="domain" description="DNA-directed RNA polymerase beta subunit external 1" evidence="15">
    <location>
        <begin position="546"/>
        <end position="613"/>
    </location>
</feature>
<dbReference type="Pfam" id="PF04560">
    <property type="entry name" value="RNA_pol_Rpb2_7"/>
    <property type="match status" value="1"/>
</dbReference>
<comment type="catalytic activity">
    <reaction evidence="6 7 9">
        <text>RNA(n) + a ribonucleoside 5'-triphosphate = RNA(n+1) + diphosphate</text>
        <dbReference type="Rhea" id="RHEA:21248"/>
        <dbReference type="Rhea" id="RHEA-COMP:14527"/>
        <dbReference type="Rhea" id="RHEA-COMP:17342"/>
        <dbReference type="ChEBI" id="CHEBI:33019"/>
        <dbReference type="ChEBI" id="CHEBI:61557"/>
        <dbReference type="ChEBI" id="CHEBI:140395"/>
        <dbReference type="EC" id="2.7.7.6"/>
    </reaction>
</comment>
<dbReference type="Pfam" id="PF04565">
    <property type="entry name" value="RNA_pol_Rpb2_3"/>
    <property type="match status" value="1"/>
</dbReference>
<dbReference type="Proteomes" id="UP000229523">
    <property type="component" value="Unassembled WGS sequence"/>
</dbReference>
<keyword evidence="3 7" id="KW-0808">Transferase</keyword>
<organism evidence="16 17">
    <name type="scientific">Macrococcoides goetzii</name>
    <dbReference type="NCBI Taxonomy" id="1891097"/>
    <lineage>
        <taxon>Bacteria</taxon>
        <taxon>Bacillati</taxon>
        <taxon>Bacillota</taxon>
        <taxon>Bacilli</taxon>
        <taxon>Bacillales</taxon>
        <taxon>Staphylococcaceae</taxon>
        <taxon>Macrococcoides</taxon>
    </lineage>
</organism>
<dbReference type="CDD" id="cd00653">
    <property type="entry name" value="RNA_pol_B_RPB2"/>
    <property type="match status" value="1"/>
</dbReference>
<dbReference type="InterPro" id="IPR019462">
    <property type="entry name" value="DNA-dir_RNA_pol_bsu_external_1"/>
</dbReference>
<dbReference type="SUPFAM" id="SSF64484">
    <property type="entry name" value="beta and beta-prime subunits of DNA dependent RNA-polymerase"/>
    <property type="match status" value="1"/>
</dbReference>
<comment type="caution">
    <text evidence="16">The sequence shown here is derived from an EMBL/GenBank/DDBJ whole genome shotgun (WGS) entry which is preliminary data.</text>
</comment>
<dbReference type="GO" id="GO:0032549">
    <property type="term" value="F:ribonucleoside binding"/>
    <property type="evidence" value="ECO:0007669"/>
    <property type="project" value="InterPro"/>
</dbReference>
<dbReference type="Pfam" id="PF04561">
    <property type="entry name" value="RNA_pol_Rpb2_2"/>
    <property type="match status" value="2"/>
</dbReference>
<accession>A0A2G5NUA4</accession>